<accession>A0AAD9RDR1</accession>
<evidence type="ECO:0000256" key="1">
    <source>
        <dbReference type="SAM" id="MobiDB-lite"/>
    </source>
</evidence>
<evidence type="ECO:0000313" key="2">
    <source>
        <dbReference type="EMBL" id="KAK2577779.1"/>
    </source>
</evidence>
<dbReference type="EMBL" id="JAIFRP010001268">
    <property type="protein sequence ID" value="KAK2577779.1"/>
    <property type="molecule type" value="Genomic_DNA"/>
</dbReference>
<feature type="compositionally biased region" description="Basic and acidic residues" evidence="1">
    <location>
        <begin position="75"/>
        <end position="86"/>
    </location>
</feature>
<sequence length="118" mass="12775">MMRSPMSINTSASKAASAPAISVTSTEDDCGTDGKGGADNSTSVGGRKANGTLSFIATFSNDFPLKRFPPSRLSSSDDGRSEESEKLRCDALERLSRRCFLPLDRRLRCLPVEKRTPM</sequence>
<keyword evidence="3" id="KW-1185">Reference proteome</keyword>
<dbReference type="Proteomes" id="UP001258017">
    <property type="component" value="Unassembled WGS sequence"/>
</dbReference>
<dbReference type="AlphaFoldDB" id="A0AAD9RDR1"/>
<gene>
    <name evidence="2" type="ORF">KPH14_000732</name>
</gene>
<feature type="region of interest" description="Disordered" evidence="1">
    <location>
        <begin position="1"/>
        <end position="49"/>
    </location>
</feature>
<evidence type="ECO:0000313" key="3">
    <source>
        <dbReference type="Proteomes" id="UP001258017"/>
    </source>
</evidence>
<comment type="caution">
    <text evidence="2">The sequence shown here is derived from an EMBL/GenBank/DDBJ whole genome shotgun (WGS) entry which is preliminary data.</text>
</comment>
<proteinExistence type="predicted"/>
<organism evidence="2 3">
    <name type="scientific">Odynerus spinipes</name>
    <dbReference type="NCBI Taxonomy" id="1348599"/>
    <lineage>
        <taxon>Eukaryota</taxon>
        <taxon>Metazoa</taxon>
        <taxon>Ecdysozoa</taxon>
        <taxon>Arthropoda</taxon>
        <taxon>Hexapoda</taxon>
        <taxon>Insecta</taxon>
        <taxon>Pterygota</taxon>
        <taxon>Neoptera</taxon>
        <taxon>Endopterygota</taxon>
        <taxon>Hymenoptera</taxon>
        <taxon>Apocrita</taxon>
        <taxon>Aculeata</taxon>
        <taxon>Vespoidea</taxon>
        <taxon>Vespidae</taxon>
        <taxon>Eumeninae</taxon>
        <taxon>Odynerus</taxon>
    </lineage>
</organism>
<reference evidence="2" key="2">
    <citation type="journal article" date="2023" name="Commun. Biol.">
        <title>Intrasexual cuticular hydrocarbon dimorphism in a wasp sheds light on hydrocarbon biosynthesis genes in Hymenoptera.</title>
        <authorList>
            <person name="Moris V.C."/>
            <person name="Podsiadlowski L."/>
            <person name="Martin S."/>
            <person name="Oeyen J.P."/>
            <person name="Donath A."/>
            <person name="Petersen M."/>
            <person name="Wilbrandt J."/>
            <person name="Misof B."/>
            <person name="Liedtke D."/>
            <person name="Thamm M."/>
            <person name="Scheiner R."/>
            <person name="Schmitt T."/>
            <person name="Niehuis O."/>
        </authorList>
    </citation>
    <scope>NUCLEOTIDE SEQUENCE</scope>
    <source>
        <strain evidence="2">GBR_01_08_01A</strain>
    </source>
</reference>
<protein>
    <submittedName>
        <fullName evidence="2">Uncharacterized protein</fullName>
    </submittedName>
</protein>
<reference evidence="2" key="1">
    <citation type="submission" date="2021-08" db="EMBL/GenBank/DDBJ databases">
        <authorList>
            <person name="Misof B."/>
            <person name="Oliver O."/>
            <person name="Podsiadlowski L."/>
            <person name="Donath A."/>
            <person name="Peters R."/>
            <person name="Mayer C."/>
            <person name="Rust J."/>
            <person name="Gunkel S."/>
            <person name="Lesny P."/>
            <person name="Martin S."/>
            <person name="Oeyen J.P."/>
            <person name="Petersen M."/>
            <person name="Panagiotis P."/>
            <person name="Wilbrandt J."/>
            <person name="Tanja T."/>
        </authorList>
    </citation>
    <scope>NUCLEOTIDE SEQUENCE</scope>
    <source>
        <strain evidence="2">GBR_01_08_01A</strain>
        <tissue evidence="2">Thorax + abdomen</tissue>
    </source>
</reference>
<feature type="compositionally biased region" description="Low complexity" evidence="1">
    <location>
        <begin position="11"/>
        <end position="22"/>
    </location>
</feature>
<name>A0AAD9RDR1_9HYME</name>
<feature type="region of interest" description="Disordered" evidence="1">
    <location>
        <begin position="62"/>
        <end position="86"/>
    </location>
</feature>
<feature type="compositionally biased region" description="Polar residues" evidence="1">
    <location>
        <begin position="1"/>
        <end position="10"/>
    </location>
</feature>